<evidence type="ECO:0000313" key="2">
    <source>
        <dbReference type="EMBL" id="KPV42499.1"/>
    </source>
</evidence>
<name>A0A0P9GPE9_9BACL</name>
<accession>A0A0P9GPE9</accession>
<feature type="transmembrane region" description="Helical" evidence="1">
    <location>
        <begin position="101"/>
        <end position="121"/>
    </location>
</feature>
<keyword evidence="1" id="KW-0812">Transmembrane</keyword>
<keyword evidence="1" id="KW-1133">Transmembrane helix</keyword>
<feature type="transmembrane region" description="Helical" evidence="1">
    <location>
        <begin position="141"/>
        <end position="167"/>
    </location>
</feature>
<dbReference type="OrthoDB" id="2374454at2"/>
<evidence type="ECO:0000256" key="1">
    <source>
        <dbReference type="SAM" id="Phobius"/>
    </source>
</evidence>
<comment type="caution">
    <text evidence="2">The sequence shown here is derived from an EMBL/GenBank/DDBJ whole genome shotgun (WGS) entry which is preliminary data.</text>
</comment>
<dbReference type="Proteomes" id="UP000050482">
    <property type="component" value="Unassembled WGS sequence"/>
</dbReference>
<dbReference type="AlphaFoldDB" id="A0A0P9GPE9"/>
<reference evidence="2 3" key="1">
    <citation type="submission" date="2015-09" db="EMBL/GenBank/DDBJ databases">
        <title>Draft genome sequence of Alicyclobacillus ferrooxydans DSM 22381.</title>
        <authorList>
            <person name="Hemp J."/>
        </authorList>
    </citation>
    <scope>NUCLEOTIDE SEQUENCE [LARGE SCALE GENOMIC DNA]</scope>
    <source>
        <strain evidence="2 3">TC-34</strain>
    </source>
</reference>
<dbReference type="EMBL" id="LJCO01000076">
    <property type="protein sequence ID" value="KPV42499.1"/>
    <property type="molecule type" value="Genomic_DNA"/>
</dbReference>
<sequence length="194" mass="21755">MIDVVLLVELSWCFIWLVKKRLQTALLYTGGVFAAGYTAWQTSGRVSRWFASPAHPAFLWIERNITTNAKAVSILAHYVPPQPVDTSMTQTHWIAIHVAKVLVFCAITLAVFVTFAVIVFLRRAIWDLGEESPEVRLDARWITVFTALTCTLYTGVFSVTLFANLAWVRPFQGLAGLIGQSVAMHLYALLFHTP</sequence>
<evidence type="ECO:0000313" key="3">
    <source>
        <dbReference type="Proteomes" id="UP000050482"/>
    </source>
</evidence>
<keyword evidence="1" id="KW-0472">Membrane</keyword>
<gene>
    <name evidence="2" type="ORF">AN477_17245</name>
</gene>
<protein>
    <recommendedName>
        <fullName evidence="4">Colicin V production protein</fullName>
    </recommendedName>
</protein>
<proteinExistence type="predicted"/>
<evidence type="ECO:0008006" key="4">
    <source>
        <dbReference type="Google" id="ProtNLM"/>
    </source>
</evidence>
<dbReference type="RefSeq" id="WP_054970419.1">
    <property type="nucleotide sequence ID" value="NZ_LJCO01000076.1"/>
</dbReference>
<feature type="transmembrane region" description="Helical" evidence="1">
    <location>
        <begin position="174"/>
        <end position="192"/>
    </location>
</feature>
<organism evidence="2 3">
    <name type="scientific">Alicyclobacillus ferrooxydans</name>
    <dbReference type="NCBI Taxonomy" id="471514"/>
    <lineage>
        <taxon>Bacteria</taxon>
        <taxon>Bacillati</taxon>
        <taxon>Bacillota</taxon>
        <taxon>Bacilli</taxon>
        <taxon>Bacillales</taxon>
        <taxon>Alicyclobacillaceae</taxon>
        <taxon>Alicyclobacillus</taxon>
    </lineage>
</organism>
<keyword evidence="3" id="KW-1185">Reference proteome</keyword>
<dbReference type="PATRIC" id="fig|471514.4.peg.3575"/>